<protein>
    <recommendedName>
        <fullName evidence="7">Recombination protein RecR</fullName>
    </recommendedName>
</protein>
<dbReference type="Pfam" id="PF21175">
    <property type="entry name" value="RecR_C"/>
    <property type="match status" value="1"/>
</dbReference>
<keyword evidence="5 7" id="KW-0233">DNA recombination</keyword>
<accession>A0ABU0IJH0</accession>
<gene>
    <name evidence="7" type="primary">recR</name>
    <name evidence="9" type="ORF">QO005_004731</name>
</gene>
<dbReference type="Pfam" id="PF21176">
    <property type="entry name" value="RecR_HhH"/>
    <property type="match status" value="1"/>
</dbReference>
<evidence type="ECO:0000256" key="3">
    <source>
        <dbReference type="ARBA" id="ARBA00022771"/>
    </source>
</evidence>
<dbReference type="InterPro" id="IPR023627">
    <property type="entry name" value="Rcmb_RecR"/>
</dbReference>
<evidence type="ECO:0000313" key="10">
    <source>
        <dbReference type="Proteomes" id="UP001235269"/>
    </source>
</evidence>
<dbReference type="Proteomes" id="UP001235269">
    <property type="component" value="Unassembled WGS sequence"/>
</dbReference>
<name>A0ABU0IJH0_9HYPH</name>
<dbReference type="Gene3D" id="1.10.8.420">
    <property type="entry name" value="RecR Domain 1"/>
    <property type="match status" value="1"/>
</dbReference>
<dbReference type="Pfam" id="PF13662">
    <property type="entry name" value="Toprim_4"/>
    <property type="match status" value="1"/>
</dbReference>
<comment type="function">
    <text evidence="7">May play a role in DNA repair. It seems to be involved in an RecBC-independent recombinational process of DNA repair. It may act with RecF and RecO.</text>
</comment>
<feature type="zinc finger region" description="C4-type" evidence="7">
    <location>
        <begin position="60"/>
        <end position="75"/>
    </location>
</feature>
<dbReference type="SMART" id="SM00493">
    <property type="entry name" value="TOPRIM"/>
    <property type="match status" value="1"/>
</dbReference>
<dbReference type="Pfam" id="PF02132">
    <property type="entry name" value="RecR_ZnF"/>
    <property type="match status" value="1"/>
</dbReference>
<dbReference type="InterPro" id="IPR034137">
    <property type="entry name" value="TOPRIM_RecR"/>
</dbReference>
<dbReference type="NCBIfam" id="TIGR00615">
    <property type="entry name" value="recR"/>
    <property type="match status" value="1"/>
</dbReference>
<dbReference type="PROSITE" id="PS01300">
    <property type="entry name" value="RECR"/>
    <property type="match status" value="1"/>
</dbReference>
<dbReference type="EMBL" id="JAUSWH010000031">
    <property type="protein sequence ID" value="MDQ0458369.1"/>
    <property type="molecule type" value="Genomic_DNA"/>
</dbReference>
<evidence type="ECO:0000256" key="4">
    <source>
        <dbReference type="ARBA" id="ARBA00022833"/>
    </source>
</evidence>
<dbReference type="InterPro" id="IPR000093">
    <property type="entry name" value="DNA_Rcmb_RecR"/>
</dbReference>
<keyword evidence="2 7" id="KW-0227">DNA damage</keyword>
<dbReference type="InterPro" id="IPR015967">
    <property type="entry name" value="Rcmb_RecR_Znf"/>
</dbReference>
<evidence type="ECO:0000313" key="9">
    <source>
        <dbReference type="EMBL" id="MDQ0458369.1"/>
    </source>
</evidence>
<comment type="caution">
    <text evidence="9">The sequence shown here is derived from an EMBL/GenBank/DDBJ whole genome shotgun (WGS) entry which is preliminary data.</text>
</comment>
<evidence type="ECO:0000256" key="6">
    <source>
        <dbReference type="ARBA" id="ARBA00023204"/>
    </source>
</evidence>
<dbReference type="Gene3D" id="3.40.1360.10">
    <property type="match status" value="1"/>
</dbReference>
<keyword evidence="3 7" id="KW-0863">Zinc-finger</keyword>
<evidence type="ECO:0000256" key="7">
    <source>
        <dbReference type="HAMAP-Rule" id="MF_00017"/>
    </source>
</evidence>
<evidence type="ECO:0000256" key="1">
    <source>
        <dbReference type="ARBA" id="ARBA00022723"/>
    </source>
</evidence>
<keyword evidence="10" id="KW-1185">Reference proteome</keyword>
<sequence>MAKRVTGPEIEKLIQLLAKVPGLGPRSARRAALHLIKKRDQLMGPLAEAMGEAHRQVKVCSNCGNVDTVDPCTVCTDTRRDHSVIIVVEDVSDLWALERAGAMNTAYHVLGGTLSPLNGVGPDDLNIKGLIDRVSQGGVREVILAVNATVEGQTTAHYITDHLSGLEVKITRLAHGVPVGGELDYLDEGTLSAALRARTTI</sequence>
<feature type="domain" description="Toprim" evidence="8">
    <location>
        <begin position="83"/>
        <end position="178"/>
    </location>
</feature>
<keyword evidence="6 7" id="KW-0234">DNA repair</keyword>
<evidence type="ECO:0000256" key="5">
    <source>
        <dbReference type="ARBA" id="ARBA00023172"/>
    </source>
</evidence>
<evidence type="ECO:0000259" key="8">
    <source>
        <dbReference type="PROSITE" id="PS50880"/>
    </source>
</evidence>
<dbReference type="CDD" id="cd01025">
    <property type="entry name" value="TOPRIM_recR"/>
    <property type="match status" value="1"/>
</dbReference>
<dbReference type="HAMAP" id="MF_00017">
    <property type="entry name" value="RecR"/>
    <property type="match status" value="1"/>
</dbReference>
<evidence type="ECO:0000256" key="2">
    <source>
        <dbReference type="ARBA" id="ARBA00022763"/>
    </source>
</evidence>
<dbReference type="PROSITE" id="PS50880">
    <property type="entry name" value="TOPRIM"/>
    <property type="match status" value="1"/>
</dbReference>
<dbReference type="PANTHER" id="PTHR30446:SF0">
    <property type="entry name" value="RECOMBINATION PROTEIN RECR"/>
    <property type="match status" value="1"/>
</dbReference>
<organism evidence="9 10">
    <name type="scientific">Rhizobium paknamense</name>
    <dbReference type="NCBI Taxonomy" id="1206817"/>
    <lineage>
        <taxon>Bacteria</taxon>
        <taxon>Pseudomonadati</taxon>
        <taxon>Pseudomonadota</taxon>
        <taxon>Alphaproteobacteria</taxon>
        <taxon>Hyphomicrobiales</taxon>
        <taxon>Rhizobiaceae</taxon>
        <taxon>Rhizobium/Agrobacterium group</taxon>
        <taxon>Rhizobium</taxon>
    </lineage>
</organism>
<dbReference type="SUPFAM" id="SSF111304">
    <property type="entry name" value="Recombination protein RecR"/>
    <property type="match status" value="1"/>
</dbReference>
<keyword evidence="4 7" id="KW-0862">Zinc</keyword>
<keyword evidence="1 7" id="KW-0479">Metal-binding</keyword>
<dbReference type="InterPro" id="IPR006171">
    <property type="entry name" value="TOPRIM_dom"/>
</dbReference>
<proteinExistence type="inferred from homology"/>
<dbReference type="Gene3D" id="6.10.250.240">
    <property type="match status" value="1"/>
</dbReference>
<comment type="similarity">
    <text evidence="7">Belongs to the RecR family.</text>
</comment>
<dbReference type="PANTHER" id="PTHR30446">
    <property type="entry name" value="RECOMBINATION PROTEIN RECR"/>
    <property type="match status" value="1"/>
</dbReference>
<dbReference type="RefSeq" id="WP_307160447.1">
    <property type="nucleotide sequence ID" value="NZ_JAUSWH010000031.1"/>
</dbReference>
<reference evidence="9 10" key="1">
    <citation type="submission" date="2023-07" db="EMBL/GenBank/DDBJ databases">
        <title>Genomic Encyclopedia of Type Strains, Phase IV (KMG-IV): sequencing the most valuable type-strain genomes for metagenomic binning, comparative biology and taxonomic classification.</title>
        <authorList>
            <person name="Goeker M."/>
        </authorList>
    </citation>
    <scope>NUCLEOTIDE SEQUENCE [LARGE SCALE GENOMIC DNA]</scope>
    <source>
        <strain evidence="9 10">DSM 100301</strain>
    </source>
</reference>